<evidence type="ECO:0000256" key="2">
    <source>
        <dbReference type="ARBA" id="ARBA00010992"/>
    </source>
</evidence>
<feature type="transmembrane region" description="Helical" evidence="10">
    <location>
        <begin position="138"/>
        <end position="160"/>
    </location>
</feature>
<dbReference type="OrthoDB" id="6339427at2759"/>
<feature type="transmembrane region" description="Helical" evidence="10">
    <location>
        <begin position="466"/>
        <end position="484"/>
    </location>
</feature>
<dbReference type="FunFam" id="1.20.1250.20:FF:000073">
    <property type="entry name" value="MFS myo-inositol transporter, putative"/>
    <property type="match status" value="1"/>
</dbReference>
<dbReference type="Proteomes" id="UP000605986">
    <property type="component" value="Unassembled WGS sequence"/>
</dbReference>
<dbReference type="AlphaFoldDB" id="A0A8H4KK24"/>
<dbReference type="PROSITE" id="PS00216">
    <property type="entry name" value="SUGAR_TRANSPORT_1"/>
    <property type="match status" value="1"/>
</dbReference>
<evidence type="ECO:0000256" key="7">
    <source>
        <dbReference type="ARBA" id="ARBA00049119"/>
    </source>
</evidence>
<feature type="transmembrane region" description="Helical" evidence="10">
    <location>
        <begin position="357"/>
        <end position="379"/>
    </location>
</feature>
<evidence type="ECO:0000256" key="4">
    <source>
        <dbReference type="ARBA" id="ARBA00022692"/>
    </source>
</evidence>
<evidence type="ECO:0000256" key="10">
    <source>
        <dbReference type="SAM" id="Phobius"/>
    </source>
</evidence>
<dbReference type="Gene3D" id="1.20.1250.20">
    <property type="entry name" value="MFS general substrate transporter like domains"/>
    <property type="match status" value="1"/>
</dbReference>
<dbReference type="InterPro" id="IPR005829">
    <property type="entry name" value="Sugar_transporter_CS"/>
</dbReference>
<gene>
    <name evidence="12" type="ORF">F53441_5879</name>
</gene>
<feature type="transmembrane region" description="Helical" evidence="10">
    <location>
        <begin position="85"/>
        <end position="105"/>
    </location>
</feature>
<comment type="caution">
    <text evidence="12">The sequence shown here is derived from an EMBL/GenBank/DDBJ whole genome shotgun (WGS) entry which is preliminary data.</text>
</comment>
<dbReference type="InterPro" id="IPR050814">
    <property type="entry name" value="Myo-inositol_Transporter"/>
</dbReference>
<evidence type="ECO:0000259" key="11">
    <source>
        <dbReference type="PROSITE" id="PS50850"/>
    </source>
</evidence>
<keyword evidence="4 10" id="KW-0812">Transmembrane</keyword>
<comment type="catalytic activity">
    <reaction evidence="7">
        <text>myo-inositol(out) + H(+)(out) = myo-inositol(in) + H(+)(in)</text>
        <dbReference type="Rhea" id="RHEA:60364"/>
        <dbReference type="ChEBI" id="CHEBI:15378"/>
        <dbReference type="ChEBI" id="CHEBI:17268"/>
    </reaction>
</comment>
<name>A0A8H4KK24_9HYPO</name>
<feature type="domain" description="Major facilitator superfamily (MFS) profile" evidence="11">
    <location>
        <begin position="45"/>
        <end position="488"/>
    </location>
</feature>
<dbReference type="InterPro" id="IPR036259">
    <property type="entry name" value="MFS_trans_sf"/>
</dbReference>
<dbReference type="GO" id="GO:0005366">
    <property type="term" value="F:myo-inositol:proton symporter activity"/>
    <property type="evidence" value="ECO:0007669"/>
    <property type="project" value="TreeGrafter"/>
</dbReference>
<feature type="transmembrane region" description="Helical" evidence="10">
    <location>
        <begin position="43"/>
        <end position="70"/>
    </location>
</feature>
<feature type="transmembrane region" description="Helical" evidence="10">
    <location>
        <begin position="328"/>
        <end position="348"/>
    </location>
</feature>
<dbReference type="SUPFAM" id="SSF103473">
    <property type="entry name" value="MFS general substrate transporter"/>
    <property type="match status" value="1"/>
</dbReference>
<feature type="transmembrane region" description="Helical" evidence="10">
    <location>
        <begin position="112"/>
        <end position="132"/>
    </location>
</feature>
<dbReference type="InterPro" id="IPR005828">
    <property type="entry name" value="MFS_sugar_transport-like"/>
</dbReference>
<comment type="similarity">
    <text evidence="2 8">Belongs to the major facilitator superfamily. Sugar transporter (TC 2.A.1.1) family.</text>
</comment>
<evidence type="ECO:0000256" key="9">
    <source>
        <dbReference type="SAM" id="MobiDB-lite"/>
    </source>
</evidence>
<dbReference type="InterPro" id="IPR020846">
    <property type="entry name" value="MFS_dom"/>
</dbReference>
<dbReference type="GO" id="GO:0016020">
    <property type="term" value="C:membrane"/>
    <property type="evidence" value="ECO:0007669"/>
    <property type="project" value="UniProtKB-SubCell"/>
</dbReference>
<proteinExistence type="inferred from homology"/>
<dbReference type="Pfam" id="PF00083">
    <property type="entry name" value="Sugar_tr"/>
    <property type="match status" value="1"/>
</dbReference>
<feature type="transmembrane region" description="Helical" evidence="10">
    <location>
        <begin position="290"/>
        <end position="308"/>
    </location>
</feature>
<dbReference type="PANTHER" id="PTHR48020:SF22">
    <property type="entry name" value="MAJOR FACILITATOR SUPERFAMILY (MFS) PROFILE DOMAIN-CONTAINING PROTEIN-RELATED"/>
    <property type="match status" value="1"/>
</dbReference>
<accession>A0A8H4KK24</accession>
<sequence length="530" mass="57262">MSKCDSKEQLEHFEGTGSPNSIQEIHIDDLDSIEQTKTGKFSWLVSITASIAGLLFGFDTGIISAVLVYIHQDLGKALTSQERELITSITSGGAFLGAIFAGATADRYGRKVAIYVGCALFIVGAVIQAASFSVAQMTVGRIVVGFGVGSAAMIVPLYIAEVSPAKYRGRMIGLDNMSITGGQLVSYGIGAAFAHVTSGWRFMVGGGAIPAIILGVLLPFCPESPRQLLYHGKPEEAAAVIRRIFPNGTEEQVQDKIRHITHHVNEAKSLNAGKSGWWVFKQLYVNPANFRALVSACGLMAISQLSGFNSLMYYSPLLFSLVGFSNPVAVGTVIAGTNFIFTWVNLMLVDRAGRRRILLCTVPFMGLSLIVAAICFKYIPINHDLSLASDAAIGWPAIVVLVSMVIFVGFYSSGIGNTAWLSSEFFPMEVRAMGTMMLTMTCWGSNIIVASTFLTQMENTTPSGAFGFYAAICILGWACIYFCYPEVKGMTLEGIREIFQHGFGVQRAREIQKEMKLLDKTTAAEEVAKA</sequence>
<dbReference type="InterPro" id="IPR003663">
    <property type="entry name" value="Sugar/inositol_transpt"/>
</dbReference>
<evidence type="ECO:0000313" key="13">
    <source>
        <dbReference type="Proteomes" id="UP000605986"/>
    </source>
</evidence>
<feature type="transmembrane region" description="Helical" evidence="10">
    <location>
        <begin position="172"/>
        <end position="194"/>
    </location>
</feature>
<feature type="region of interest" description="Disordered" evidence="9">
    <location>
        <begin position="1"/>
        <end position="22"/>
    </location>
</feature>
<comment type="subcellular location">
    <subcellularLocation>
        <location evidence="1">Membrane</location>
        <topology evidence="1">Multi-pass membrane protein</topology>
    </subcellularLocation>
</comment>
<dbReference type="PROSITE" id="PS00217">
    <property type="entry name" value="SUGAR_TRANSPORT_2"/>
    <property type="match status" value="1"/>
</dbReference>
<evidence type="ECO:0000256" key="5">
    <source>
        <dbReference type="ARBA" id="ARBA00022989"/>
    </source>
</evidence>
<dbReference type="PANTHER" id="PTHR48020">
    <property type="entry name" value="PROTON MYO-INOSITOL COTRANSPORTER"/>
    <property type="match status" value="1"/>
</dbReference>
<feature type="compositionally biased region" description="Basic and acidic residues" evidence="9">
    <location>
        <begin position="1"/>
        <end position="14"/>
    </location>
</feature>
<evidence type="ECO:0000256" key="8">
    <source>
        <dbReference type="RuleBase" id="RU003346"/>
    </source>
</evidence>
<evidence type="ECO:0000313" key="12">
    <source>
        <dbReference type="EMBL" id="KAF4451099.1"/>
    </source>
</evidence>
<reference evidence="12" key="1">
    <citation type="submission" date="2020-01" db="EMBL/GenBank/DDBJ databases">
        <title>Identification and distribution of gene clusters putatively required for synthesis of sphingolipid metabolism inhibitors in phylogenetically diverse species of the filamentous fungus Fusarium.</title>
        <authorList>
            <person name="Kim H.-S."/>
            <person name="Busman M."/>
            <person name="Brown D.W."/>
            <person name="Divon H."/>
            <person name="Uhlig S."/>
            <person name="Proctor R.H."/>
        </authorList>
    </citation>
    <scope>NUCLEOTIDE SEQUENCE</scope>
    <source>
        <strain evidence="12">NRRL 53441</strain>
    </source>
</reference>
<keyword evidence="13" id="KW-1185">Reference proteome</keyword>
<keyword evidence="5 10" id="KW-1133">Transmembrane helix</keyword>
<dbReference type="GO" id="GO:1904679">
    <property type="term" value="P:myo-inositol import across plasma membrane"/>
    <property type="evidence" value="ECO:0007669"/>
    <property type="project" value="TreeGrafter"/>
</dbReference>
<dbReference type="PROSITE" id="PS50850">
    <property type="entry name" value="MFS"/>
    <property type="match status" value="1"/>
</dbReference>
<feature type="transmembrane region" description="Helical" evidence="10">
    <location>
        <begin position="200"/>
        <end position="221"/>
    </location>
</feature>
<feature type="transmembrane region" description="Helical" evidence="10">
    <location>
        <begin position="432"/>
        <end position="454"/>
    </location>
</feature>
<dbReference type="NCBIfam" id="TIGR00879">
    <property type="entry name" value="SP"/>
    <property type="match status" value="1"/>
</dbReference>
<protein>
    <submittedName>
        <fullName evidence="12">Putative ITR1-Inositol permease</fullName>
    </submittedName>
</protein>
<evidence type="ECO:0000256" key="1">
    <source>
        <dbReference type="ARBA" id="ARBA00004141"/>
    </source>
</evidence>
<feature type="transmembrane region" description="Helical" evidence="10">
    <location>
        <begin position="391"/>
        <end position="411"/>
    </location>
</feature>
<keyword evidence="6 10" id="KW-0472">Membrane</keyword>
<evidence type="ECO:0000256" key="6">
    <source>
        <dbReference type="ARBA" id="ARBA00023136"/>
    </source>
</evidence>
<dbReference type="PRINTS" id="PR00171">
    <property type="entry name" value="SUGRTRNSPORT"/>
</dbReference>
<organism evidence="12 13">
    <name type="scientific">Fusarium austroafricanum</name>
    <dbReference type="NCBI Taxonomy" id="2364996"/>
    <lineage>
        <taxon>Eukaryota</taxon>
        <taxon>Fungi</taxon>
        <taxon>Dikarya</taxon>
        <taxon>Ascomycota</taxon>
        <taxon>Pezizomycotina</taxon>
        <taxon>Sordariomycetes</taxon>
        <taxon>Hypocreomycetidae</taxon>
        <taxon>Hypocreales</taxon>
        <taxon>Nectriaceae</taxon>
        <taxon>Fusarium</taxon>
        <taxon>Fusarium concolor species complex</taxon>
    </lineage>
</organism>
<keyword evidence="3 8" id="KW-0813">Transport</keyword>
<evidence type="ECO:0000256" key="3">
    <source>
        <dbReference type="ARBA" id="ARBA00022448"/>
    </source>
</evidence>
<dbReference type="EMBL" id="JAADJG010000229">
    <property type="protein sequence ID" value="KAF4451099.1"/>
    <property type="molecule type" value="Genomic_DNA"/>
</dbReference>